<evidence type="ECO:0000313" key="2">
    <source>
        <dbReference type="EMBL" id="RVX72253.1"/>
    </source>
</evidence>
<feature type="compositionally biased region" description="Low complexity" evidence="1">
    <location>
        <begin position="184"/>
        <end position="195"/>
    </location>
</feature>
<sequence>MPMKLPKGFQRRKSSGNALEEVLNPPAGGDGSFRVLDRPTRDGKSFDGGITLKLGRDEPPRPPPKDPYQRQEDDVFSSVRHDAGNRGSGATERSHSTAPNGSAASSARLSSSSTNPSSIDTNAQTVGHKILNDIPAPPPASAKPSFLRDSTRSFSFGVGKKSSPASSPGGLPPTGSIQRDRNVTSSTTSTASTATPPRLFDSDLALENSELDGFGNMFDHIGTSSQPQAPRPVASPEPLSSPPAYPPSSYPSAAASRLHRGSVPQSIRTDRNQMVESSPYSWASHDSHDGLIRSPSPSKTVTQLSPPKARDSYFTNSNHSPLPPQRRPIPEKQHSMDASVPSLQRVPAATEETTLLSTSPSLPQHGRESPRSLRRDSFDPSIMADAELATMYQETKTITPKPVSTNKVMTPAQWEKYKQQKEMDRRLGALSDDSGSEAGDNYEDDDEVEQKKKNSNQRQKQQANLAVYRQQMRKVTGETTLQSRPESSFGMATYGNGGLGDLNNRFSNLTTDSRRSGGKSSGEDDGDDDEDIPLGILAAHGFPNKNKPPTRLVSSPSNPSLRPVSQLQPSPSPGTPSMIEPASKGGRLPPFARQLPQDPYFGAGLVNPSNRESMATQSLSPSALGSGPSTAHPIHPAGLVGVIAGEERARAARRGSPNPTGNYDPPGVAAHPGMVRSTTTGAIPGMGYPSMGATPMMSPAEQAQAQMSLQMQQMMEMQAQWMQQMQSMMGVPGGPGSQMGAPSMGAPSVYGMPVQRPQSMHGGGPSFPGNPRTMSTLNPGMAPWNSTPSFIPSINVNGNYAPSIAPSERSNVGLAPRYRPVSVVADVETHSSRRASTFTSNSYQPWNSKNSGPQMARHGAKPSVNAVGRRSPLARQDDEDDEQGWAEMKKRKEKKQKSWALRKGTNGFEDLYSHAT</sequence>
<feature type="compositionally biased region" description="Low complexity" evidence="1">
    <location>
        <begin position="618"/>
        <end position="631"/>
    </location>
</feature>
<feature type="compositionally biased region" description="Polar residues" evidence="1">
    <location>
        <begin position="295"/>
        <end position="305"/>
    </location>
</feature>
<comment type="caution">
    <text evidence="2">The sequence shown here is derived from an EMBL/GenBank/DDBJ whole genome shotgun (WGS) entry which is preliminary data.</text>
</comment>
<feature type="compositionally biased region" description="Polar residues" evidence="1">
    <location>
        <begin position="392"/>
        <end position="408"/>
    </location>
</feature>
<feature type="compositionally biased region" description="Polar residues" evidence="1">
    <location>
        <begin position="835"/>
        <end position="853"/>
    </location>
</feature>
<feature type="compositionally biased region" description="Polar residues" evidence="1">
    <location>
        <begin position="607"/>
        <end position="617"/>
    </location>
</feature>
<feature type="region of interest" description="Disordered" evidence="1">
    <location>
        <begin position="477"/>
        <end position="631"/>
    </location>
</feature>
<dbReference type="PANTHER" id="PTHR42068">
    <property type="entry name" value="YALI0B18964P"/>
    <property type="match status" value="1"/>
</dbReference>
<evidence type="ECO:0000313" key="3">
    <source>
        <dbReference type="Proteomes" id="UP000288859"/>
    </source>
</evidence>
<proteinExistence type="predicted"/>
<feature type="region of interest" description="Disordered" evidence="1">
    <location>
        <begin position="835"/>
        <end position="916"/>
    </location>
</feature>
<dbReference type="EMBL" id="NAJM01000013">
    <property type="protein sequence ID" value="RVX72253.1"/>
    <property type="molecule type" value="Genomic_DNA"/>
</dbReference>
<protein>
    <submittedName>
        <fullName evidence="2">Uncharacterized protein</fullName>
    </submittedName>
</protein>
<feature type="compositionally biased region" description="Basic and acidic residues" evidence="1">
    <location>
        <begin position="54"/>
        <end position="84"/>
    </location>
</feature>
<feature type="region of interest" description="Disordered" evidence="1">
    <location>
        <begin position="1"/>
        <end position="464"/>
    </location>
</feature>
<feature type="region of interest" description="Disordered" evidence="1">
    <location>
        <begin position="649"/>
        <end position="679"/>
    </location>
</feature>
<dbReference type="Proteomes" id="UP000288859">
    <property type="component" value="Unassembled WGS sequence"/>
</dbReference>
<feature type="compositionally biased region" description="Pro residues" evidence="1">
    <location>
        <begin position="229"/>
        <end position="249"/>
    </location>
</feature>
<dbReference type="VEuPathDB" id="FungiDB:PV10_02131"/>
<feature type="compositionally biased region" description="Low complexity" evidence="1">
    <location>
        <begin position="102"/>
        <end position="118"/>
    </location>
</feature>
<feature type="compositionally biased region" description="Basic and acidic residues" evidence="1">
    <location>
        <begin position="415"/>
        <end position="427"/>
    </location>
</feature>
<feature type="compositionally biased region" description="Basic and acidic residues" evidence="1">
    <location>
        <begin position="35"/>
        <end position="45"/>
    </location>
</feature>
<feature type="compositionally biased region" description="Polar residues" evidence="1">
    <location>
        <begin position="477"/>
        <end position="486"/>
    </location>
</feature>
<evidence type="ECO:0000256" key="1">
    <source>
        <dbReference type="SAM" id="MobiDB-lite"/>
    </source>
</evidence>
<name>A0A438N8Z2_EXOME</name>
<feature type="compositionally biased region" description="Acidic residues" evidence="1">
    <location>
        <begin position="523"/>
        <end position="532"/>
    </location>
</feature>
<feature type="compositionally biased region" description="Low complexity" evidence="1">
    <location>
        <begin position="347"/>
        <end position="363"/>
    </location>
</feature>
<reference evidence="2 3" key="1">
    <citation type="submission" date="2017-03" db="EMBL/GenBank/DDBJ databases">
        <title>Genomes of endolithic fungi from Antarctica.</title>
        <authorList>
            <person name="Coleine C."/>
            <person name="Masonjones S."/>
            <person name="Stajich J.E."/>
        </authorList>
    </citation>
    <scope>NUCLEOTIDE SEQUENCE [LARGE SCALE GENOMIC DNA]</scope>
    <source>
        <strain evidence="2 3">CCFEE 6314</strain>
    </source>
</reference>
<feature type="compositionally biased region" description="Basic and acidic residues" evidence="1">
    <location>
        <begin position="365"/>
        <end position="378"/>
    </location>
</feature>
<gene>
    <name evidence="2" type="ORF">B0A52_04457</name>
</gene>
<accession>A0A438N8Z2</accession>
<dbReference type="AlphaFoldDB" id="A0A438N8Z2"/>
<dbReference type="PANTHER" id="PTHR42068:SF1">
    <property type="entry name" value="YALI0B18964P"/>
    <property type="match status" value="1"/>
</dbReference>
<feature type="compositionally biased region" description="Low complexity" evidence="1">
    <location>
        <begin position="157"/>
        <end position="176"/>
    </location>
</feature>
<dbReference type="OrthoDB" id="5396252at2759"/>
<organism evidence="2 3">
    <name type="scientific">Exophiala mesophila</name>
    <name type="common">Black yeast-like fungus</name>
    <dbReference type="NCBI Taxonomy" id="212818"/>
    <lineage>
        <taxon>Eukaryota</taxon>
        <taxon>Fungi</taxon>
        <taxon>Dikarya</taxon>
        <taxon>Ascomycota</taxon>
        <taxon>Pezizomycotina</taxon>
        <taxon>Eurotiomycetes</taxon>
        <taxon>Chaetothyriomycetidae</taxon>
        <taxon>Chaetothyriales</taxon>
        <taxon>Herpotrichiellaceae</taxon>
        <taxon>Exophiala</taxon>
    </lineage>
</organism>
<feature type="compositionally biased region" description="Polar residues" evidence="1">
    <location>
        <begin position="552"/>
        <end position="569"/>
    </location>
</feature>